<dbReference type="Gene3D" id="3.40.50.720">
    <property type="entry name" value="NAD(P)-binding Rossmann-like Domain"/>
    <property type="match status" value="1"/>
</dbReference>
<evidence type="ECO:0000256" key="9">
    <source>
        <dbReference type="ARBA" id="ARBA00023136"/>
    </source>
</evidence>
<gene>
    <name evidence="12" type="ORF">DKG74_02875</name>
</gene>
<evidence type="ECO:0000259" key="11">
    <source>
        <dbReference type="PROSITE" id="PS51201"/>
    </source>
</evidence>
<feature type="transmembrane region" description="Helical" evidence="10">
    <location>
        <begin position="367"/>
        <end position="387"/>
    </location>
</feature>
<dbReference type="SUPFAM" id="SSF51735">
    <property type="entry name" value="NAD(P)-binding Rossmann-fold domains"/>
    <property type="match status" value="1"/>
</dbReference>
<feature type="transmembrane region" description="Helical" evidence="10">
    <location>
        <begin position="301"/>
        <end position="322"/>
    </location>
</feature>
<dbReference type="Proteomes" id="UP000245461">
    <property type="component" value="Unassembled WGS sequence"/>
</dbReference>
<evidence type="ECO:0000256" key="7">
    <source>
        <dbReference type="ARBA" id="ARBA00022989"/>
    </source>
</evidence>
<dbReference type="FunFam" id="3.40.50.720:FF:000036">
    <property type="entry name" value="Glutathione-regulated potassium-efflux system protein KefB"/>
    <property type="match status" value="1"/>
</dbReference>
<evidence type="ECO:0000256" key="1">
    <source>
        <dbReference type="ARBA" id="ARBA00004127"/>
    </source>
</evidence>
<evidence type="ECO:0000256" key="6">
    <source>
        <dbReference type="ARBA" id="ARBA00022958"/>
    </source>
</evidence>
<evidence type="ECO:0000256" key="5">
    <source>
        <dbReference type="ARBA" id="ARBA00022692"/>
    </source>
</evidence>
<dbReference type="InterPro" id="IPR036291">
    <property type="entry name" value="NAD(P)-bd_dom_sf"/>
</dbReference>
<feature type="transmembrane region" description="Helical" evidence="10">
    <location>
        <begin position="155"/>
        <end position="178"/>
    </location>
</feature>
<dbReference type="InterPro" id="IPR003148">
    <property type="entry name" value="RCK_N"/>
</dbReference>
<evidence type="ECO:0000256" key="8">
    <source>
        <dbReference type="ARBA" id="ARBA00023065"/>
    </source>
</evidence>
<keyword evidence="7 10" id="KW-1133">Transmembrane helix</keyword>
<organism evidence="12 13">
    <name type="scientific">Zavarzinia aquatilis</name>
    <dbReference type="NCBI Taxonomy" id="2211142"/>
    <lineage>
        <taxon>Bacteria</taxon>
        <taxon>Pseudomonadati</taxon>
        <taxon>Pseudomonadota</taxon>
        <taxon>Alphaproteobacteria</taxon>
        <taxon>Rhodospirillales</taxon>
        <taxon>Zavarziniaceae</taxon>
        <taxon>Zavarzinia</taxon>
    </lineage>
</organism>
<keyword evidence="6" id="KW-0630">Potassium</keyword>
<dbReference type="EMBL" id="QGLE01000001">
    <property type="protein sequence ID" value="PWR25910.1"/>
    <property type="molecule type" value="Genomic_DNA"/>
</dbReference>
<keyword evidence="4" id="KW-0633">Potassium transport</keyword>
<protein>
    <submittedName>
        <fullName evidence="12">Potassium transporter KefB</fullName>
    </submittedName>
</protein>
<dbReference type="GO" id="GO:0006813">
    <property type="term" value="P:potassium ion transport"/>
    <property type="evidence" value="ECO:0007669"/>
    <property type="project" value="UniProtKB-KW"/>
</dbReference>
<keyword evidence="9 10" id="KW-0472">Membrane</keyword>
<evidence type="ECO:0000256" key="4">
    <source>
        <dbReference type="ARBA" id="ARBA00022538"/>
    </source>
</evidence>
<dbReference type="Pfam" id="PF00999">
    <property type="entry name" value="Na_H_Exchanger"/>
    <property type="match status" value="1"/>
</dbReference>
<reference evidence="12 13" key="1">
    <citation type="submission" date="2018-05" db="EMBL/GenBank/DDBJ databases">
        <title>Zavarzinia sp. HR-AS.</title>
        <authorList>
            <person name="Lee Y."/>
            <person name="Jeon C.O."/>
        </authorList>
    </citation>
    <scope>NUCLEOTIDE SEQUENCE [LARGE SCALE GENOMIC DNA]</scope>
    <source>
        <strain evidence="12 13">HR-AS</strain>
    </source>
</reference>
<proteinExistence type="predicted"/>
<name>A0A317EIL2_9PROT</name>
<keyword evidence="13" id="KW-1185">Reference proteome</keyword>
<dbReference type="GO" id="GO:0016020">
    <property type="term" value="C:membrane"/>
    <property type="evidence" value="ECO:0007669"/>
    <property type="project" value="InterPro"/>
</dbReference>
<keyword evidence="3" id="KW-0050">Antiport</keyword>
<dbReference type="RefSeq" id="WP_109902367.1">
    <property type="nucleotide sequence ID" value="NZ_QGLE01000001.1"/>
</dbReference>
<keyword evidence="2" id="KW-0813">Transport</keyword>
<evidence type="ECO:0000313" key="12">
    <source>
        <dbReference type="EMBL" id="PWR25910.1"/>
    </source>
</evidence>
<accession>A0A317EIL2</accession>
<comment type="caution">
    <text evidence="12">The sequence shown here is derived from an EMBL/GenBank/DDBJ whole genome shotgun (WGS) entry which is preliminary data.</text>
</comment>
<evidence type="ECO:0000256" key="10">
    <source>
        <dbReference type="SAM" id="Phobius"/>
    </source>
</evidence>
<feature type="transmembrane region" description="Helical" evidence="10">
    <location>
        <begin position="226"/>
        <end position="256"/>
    </location>
</feature>
<dbReference type="AlphaFoldDB" id="A0A317EIL2"/>
<feature type="transmembrane region" description="Helical" evidence="10">
    <location>
        <begin position="57"/>
        <end position="76"/>
    </location>
</feature>
<feature type="transmembrane region" description="Helical" evidence="10">
    <location>
        <begin position="276"/>
        <end position="294"/>
    </location>
</feature>
<comment type="subcellular location">
    <subcellularLocation>
        <location evidence="1">Endomembrane system</location>
        <topology evidence="1">Multi-pass membrane protein</topology>
    </subcellularLocation>
</comment>
<feature type="transmembrane region" description="Helical" evidence="10">
    <location>
        <begin position="33"/>
        <end position="51"/>
    </location>
</feature>
<dbReference type="GO" id="GO:0012505">
    <property type="term" value="C:endomembrane system"/>
    <property type="evidence" value="ECO:0007669"/>
    <property type="project" value="UniProtKB-SubCell"/>
</dbReference>
<dbReference type="Pfam" id="PF02254">
    <property type="entry name" value="TrkA_N"/>
    <property type="match status" value="1"/>
</dbReference>
<feature type="domain" description="RCK N-terminal" evidence="11">
    <location>
        <begin position="411"/>
        <end position="528"/>
    </location>
</feature>
<dbReference type="GO" id="GO:0015297">
    <property type="term" value="F:antiporter activity"/>
    <property type="evidence" value="ECO:0007669"/>
    <property type="project" value="UniProtKB-KW"/>
</dbReference>
<dbReference type="PANTHER" id="PTHR46157">
    <property type="entry name" value="K(+) EFFLUX ANTIPORTER 3, CHLOROPLASTIC"/>
    <property type="match status" value="1"/>
</dbReference>
<dbReference type="GO" id="GO:1902600">
    <property type="term" value="P:proton transmembrane transport"/>
    <property type="evidence" value="ECO:0007669"/>
    <property type="project" value="InterPro"/>
</dbReference>
<evidence type="ECO:0000313" key="13">
    <source>
        <dbReference type="Proteomes" id="UP000245461"/>
    </source>
</evidence>
<evidence type="ECO:0000256" key="2">
    <source>
        <dbReference type="ARBA" id="ARBA00022448"/>
    </source>
</evidence>
<evidence type="ECO:0000256" key="3">
    <source>
        <dbReference type="ARBA" id="ARBA00022449"/>
    </source>
</evidence>
<dbReference type="PANTHER" id="PTHR46157:SF4">
    <property type="entry name" value="K(+) EFFLUX ANTIPORTER 3, CHLOROPLASTIC"/>
    <property type="match status" value="1"/>
</dbReference>
<feature type="transmembrane region" description="Helical" evidence="10">
    <location>
        <begin position="6"/>
        <end position="26"/>
    </location>
</feature>
<dbReference type="Gene3D" id="1.20.1530.20">
    <property type="match status" value="1"/>
</dbReference>
<dbReference type="OrthoDB" id="9781411at2"/>
<dbReference type="PROSITE" id="PS51201">
    <property type="entry name" value="RCK_N"/>
    <property type="match status" value="1"/>
</dbReference>
<feature type="transmembrane region" description="Helical" evidence="10">
    <location>
        <begin position="184"/>
        <end position="205"/>
    </location>
</feature>
<dbReference type="InterPro" id="IPR038770">
    <property type="entry name" value="Na+/solute_symporter_sf"/>
</dbReference>
<feature type="transmembrane region" description="Helical" evidence="10">
    <location>
        <begin position="88"/>
        <end position="116"/>
    </location>
</feature>
<feature type="transmembrane region" description="Helical" evidence="10">
    <location>
        <begin position="122"/>
        <end position="143"/>
    </location>
</feature>
<dbReference type="InterPro" id="IPR006153">
    <property type="entry name" value="Cation/H_exchanger_TM"/>
</dbReference>
<feature type="transmembrane region" description="Helical" evidence="10">
    <location>
        <begin position="334"/>
        <end position="355"/>
    </location>
</feature>
<keyword evidence="5 10" id="KW-0812">Transmembrane</keyword>
<keyword evidence="8" id="KW-0406">Ion transport</keyword>
<sequence length="572" mass="59917">MNVSVDDVPSILILLAAAVLAATFLGRLKVPPLLAYVVTGVVIGPAGVGFVGDPESLSSFADFGVVFLLFAIGLDLPLNRLRAMRRFIFGLGTAQVLATLFAIGALLGLLTLFGLMAPSAGMVIAIAGGLALSSTATVVRLMVERRETMTRFGRATIAVLLLQDLAVVPLLTLIGVLATPEGNFDFFAAAFGLAKGIAAIALILFGGRIVLKPLFHLVADAASPELFTGLTLLVVLGLGMVAELAGMSMALGAFLAGLALADTPFRHQVDADVEPFRGLLLGLFFVTLGMMLDLRMLIDQPLLVIGLTLALIALKAGIAAGLGRLFGLDPGPAIRFGTLLAQAGEFTFVAVNLALGSRLMDQETASLVAIVAALSLALTPFVVTIGARVARRVEDRTRDPELSPHDIPEVPSHVLIAGFGRVGRTVAEVLKAADIPYMAIDSSTHAVAAARAEGYPAFFGDCRLPAVLRSIDIMRTSVVIVALDNVPASLATLHAVRQLVPDMPVIVRARDLAAARDLRRAGATDVVPETIEASLALAGGALRVQGKDAEEVEDRLAAFRRRAELSTDKKNQ</sequence>